<keyword evidence="2" id="KW-1185">Reference proteome</keyword>
<reference evidence="1 2" key="1">
    <citation type="submission" date="2019-03" db="EMBL/GenBank/DDBJ databases">
        <title>Genomics of glacier-inhabiting Cryobacterium strains.</title>
        <authorList>
            <person name="Liu Q."/>
            <person name="Xin Y.-H."/>
        </authorList>
    </citation>
    <scope>NUCLEOTIDE SEQUENCE [LARGE SCALE GENOMIC DNA]</scope>
    <source>
        <strain evidence="1 2">RHLT2-21</strain>
    </source>
</reference>
<evidence type="ECO:0000313" key="1">
    <source>
        <dbReference type="EMBL" id="TFC06381.1"/>
    </source>
</evidence>
<comment type="caution">
    <text evidence="1">The sequence shown here is derived from an EMBL/GenBank/DDBJ whole genome shotgun (WGS) entry which is preliminary data.</text>
</comment>
<dbReference type="RefSeq" id="WP_134507363.1">
    <property type="nucleotide sequence ID" value="NZ_SOFM01000010.1"/>
</dbReference>
<protein>
    <submittedName>
        <fullName evidence="1">Uncharacterized protein</fullName>
    </submittedName>
</protein>
<organism evidence="1 2">
    <name type="scientific">Cryobacterium mannosilyticum</name>
    <dbReference type="NCBI Taxonomy" id="1259190"/>
    <lineage>
        <taxon>Bacteria</taxon>
        <taxon>Bacillati</taxon>
        <taxon>Actinomycetota</taxon>
        <taxon>Actinomycetes</taxon>
        <taxon>Micrococcales</taxon>
        <taxon>Microbacteriaceae</taxon>
        <taxon>Cryobacterium</taxon>
    </lineage>
</organism>
<accession>A0A4R8WCX4</accession>
<dbReference type="AlphaFoldDB" id="A0A4R8WCX4"/>
<evidence type="ECO:0000313" key="2">
    <source>
        <dbReference type="Proteomes" id="UP000297643"/>
    </source>
</evidence>
<dbReference type="EMBL" id="SOFM01000010">
    <property type="protein sequence ID" value="TFC06381.1"/>
    <property type="molecule type" value="Genomic_DNA"/>
</dbReference>
<proteinExistence type="predicted"/>
<dbReference type="Proteomes" id="UP000297643">
    <property type="component" value="Unassembled WGS sequence"/>
</dbReference>
<gene>
    <name evidence="1" type="ORF">E3O32_04685</name>
</gene>
<name>A0A4R8WCX4_9MICO</name>
<sequence>MVGLITTTAGMSICLAVTPLGDTSQGRMFIMARSRPEFTPDYKDEAVKLVVTTGLAATTVARELRDNRAFLDIASIFFA</sequence>